<dbReference type="GO" id="GO:0004639">
    <property type="term" value="F:phosphoribosylaminoimidazolesuccinocarboxamide synthase activity"/>
    <property type="evidence" value="ECO:0007669"/>
    <property type="project" value="UniProtKB-EC"/>
</dbReference>
<dbReference type="InterPro" id="IPR050089">
    <property type="entry name" value="SAICAR_synthetase"/>
</dbReference>
<comment type="caution">
    <text evidence="8">The sequence shown here is derived from an EMBL/GenBank/DDBJ whole genome shotgun (WGS) entry which is preliminary data.</text>
</comment>
<dbReference type="EC" id="6.3.2.6" evidence="2"/>
<evidence type="ECO:0000256" key="5">
    <source>
        <dbReference type="ARBA" id="ARBA00022755"/>
    </source>
</evidence>
<reference evidence="8 9" key="1">
    <citation type="journal article" date="2016" name="Sci. Rep.">
        <title>Metabolic traits of an uncultured archaeal lineage -MSBL1- from brine pools of the Red Sea.</title>
        <authorList>
            <person name="Mwirichia R."/>
            <person name="Alam I."/>
            <person name="Rashid M."/>
            <person name="Vinu M."/>
            <person name="Ba-Alawi W."/>
            <person name="Anthony Kamau A."/>
            <person name="Kamanda Ngugi D."/>
            <person name="Goker M."/>
            <person name="Klenk H.P."/>
            <person name="Bajic V."/>
            <person name="Stingl U."/>
        </authorList>
    </citation>
    <scope>NUCLEOTIDE SEQUENCE [LARGE SCALE GENOMIC DNA]</scope>
    <source>
        <strain evidence="8">SCGC-AAA261F17</strain>
    </source>
</reference>
<evidence type="ECO:0000256" key="4">
    <source>
        <dbReference type="ARBA" id="ARBA00022741"/>
    </source>
</evidence>
<dbReference type="PANTHER" id="PTHR43599:SF3">
    <property type="entry name" value="SI:DKEY-6E2.2"/>
    <property type="match status" value="1"/>
</dbReference>
<evidence type="ECO:0000256" key="2">
    <source>
        <dbReference type="ARBA" id="ARBA00012217"/>
    </source>
</evidence>
<proteinExistence type="predicted"/>
<evidence type="ECO:0000256" key="6">
    <source>
        <dbReference type="ARBA" id="ARBA00022840"/>
    </source>
</evidence>
<evidence type="ECO:0000259" key="7">
    <source>
        <dbReference type="Pfam" id="PF01259"/>
    </source>
</evidence>
<evidence type="ECO:0000256" key="1">
    <source>
        <dbReference type="ARBA" id="ARBA00004672"/>
    </source>
</evidence>
<dbReference type="GO" id="GO:0006189">
    <property type="term" value="P:'de novo' IMP biosynthetic process"/>
    <property type="evidence" value="ECO:0007669"/>
    <property type="project" value="UniProtKB-UniPathway"/>
</dbReference>
<dbReference type="EMBL" id="LHXY01000003">
    <property type="protein sequence ID" value="KXB02419.1"/>
    <property type="molecule type" value="Genomic_DNA"/>
</dbReference>
<protein>
    <recommendedName>
        <fullName evidence="2">phosphoribosylaminoimidazolesuccinocarboxamide synthase</fullName>
        <ecNumber evidence="2">6.3.2.6</ecNumber>
    </recommendedName>
</protein>
<dbReference type="Gene3D" id="3.30.470.20">
    <property type="entry name" value="ATP-grasp fold, B domain"/>
    <property type="match status" value="1"/>
</dbReference>
<comment type="pathway">
    <text evidence="1">Purine metabolism; IMP biosynthesis via de novo pathway; 5-amino-1-(5-phospho-D-ribosyl)imidazole-4-carboxamide from 5-amino-1-(5-phospho-D-ribosyl)imidazole-4-carboxylate: step 1/2.</text>
</comment>
<evidence type="ECO:0000256" key="3">
    <source>
        <dbReference type="ARBA" id="ARBA00022598"/>
    </source>
</evidence>
<keyword evidence="9" id="KW-1185">Reference proteome</keyword>
<dbReference type="Pfam" id="PF01259">
    <property type="entry name" value="SAICAR_synt"/>
    <property type="match status" value="1"/>
</dbReference>
<evidence type="ECO:0000313" key="8">
    <source>
        <dbReference type="EMBL" id="KXB02419.1"/>
    </source>
</evidence>
<keyword evidence="4" id="KW-0547">Nucleotide-binding</keyword>
<sequence>MEVVYEGKTKIVLKSNDEWFLEFKDSVTGDDSGNIDSGGNRVVDELEGKAEATAKTATHFFQMVNEEDVSTHFVELSSPTRIQIIPTERIPLEVIYRKSAYGSFLSRYGDYVDPMEELNLIEFNLKDDELGDPLLTEESVIRLKIASTEDIQQMKRITREVANLIQSDLGEHGLDLIDMKLEFGRSDGGLRVVDEISGDTMRVRDLETGQMLNQIELAERLELT</sequence>
<organism evidence="8 9">
    <name type="scientific">candidate division MSBL1 archaeon SCGC-AAA261F17</name>
    <dbReference type="NCBI Taxonomy" id="1698274"/>
    <lineage>
        <taxon>Archaea</taxon>
        <taxon>Methanobacteriati</taxon>
        <taxon>Methanobacteriota</taxon>
        <taxon>candidate division MSBL1</taxon>
    </lineage>
</organism>
<dbReference type="Proteomes" id="UP000070035">
    <property type="component" value="Unassembled WGS sequence"/>
</dbReference>
<feature type="domain" description="SAICAR synthetase/ADE2 N-terminal" evidence="7">
    <location>
        <begin position="4"/>
        <end position="208"/>
    </location>
</feature>
<accession>A0A133V7I7</accession>
<dbReference type="PANTHER" id="PTHR43599">
    <property type="entry name" value="MULTIFUNCTIONAL PROTEIN ADE2"/>
    <property type="match status" value="1"/>
</dbReference>
<dbReference type="InterPro" id="IPR028923">
    <property type="entry name" value="SAICAR_synt/ADE2_N"/>
</dbReference>
<evidence type="ECO:0000313" key="9">
    <source>
        <dbReference type="Proteomes" id="UP000070035"/>
    </source>
</evidence>
<dbReference type="AlphaFoldDB" id="A0A133V7I7"/>
<keyword evidence="3" id="KW-0436">Ligase</keyword>
<dbReference type="SUPFAM" id="SSF56104">
    <property type="entry name" value="SAICAR synthase-like"/>
    <property type="match status" value="1"/>
</dbReference>
<dbReference type="UniPathway" id="UPA00074">
    <property type="reaction ID" value="UER00131"/>
</dbReference>
<dbReference type="GO" id="GO:0005524">
    <property type="term" value="F:ATP binding"/>
    <property type="evidence" value="ECO:0007669"/>
    <property type="project" value="UniProtKB-KW"/>
</dbReference>
<name>A0A133V7I7_9EURY</name>
<dbReference type="PROSITE" id="PS01058">
    <property type="entry name" value="SAICAR_SYNTHETASE_2"/>
    <property type="match status" value="1"/>
</dbReference>
<keyword evidence="5" id="KW-0658">Purine biosynthesis</keyword>
<keyword evidence="6" id="KW-0067">ATP-binding</keyword>
<dbReference type="Gene3D" id="3.30.200.20">
    <property type="entry name" value="Phosphorylase Kinase, domain 1"/>
    <property type="match status" value="1"/>
</dbReference>
<dbReference type="InterPro" id="IPR018236">
    <property type="entry name" value="SAICAR_synthetase_CS"/>
</dbReference>
<gene>
    <name evidence="8" type="ORF">AKJ44_00455</name>
</gene>